<dbReference type="EC" id="2.7.11.1" evidence="3"/>
<feature type="repeat" description="ANK" evidence="12">
    <location>
        <begin position="601"/>
        <end position="633"/>
    </location>
</feature>
<dbReference type="InterPro" id="IPR002110">
    <property type="entry name" value="Ankyrin_rpt"/>
</dbReference>
<dbReference type="PANTHER" id="PTHR24198:SF165">
    <property type="entry name" value="ANKYRIN REPEAT-CONTAINING PROTEIN-RELATED"/>
    <property type="match status" value="1"/>
</dbReference>
<protein>
    <recommendedName>
        <fullName evidence="5">EKC/KEOPS complex subunit BUD32</fullName>
        <ecNumber evidence="3">2.7.11.1</ecNumber>
    </recommendedName>
    <alternativeName>
        <fullName evidence="8 9">Atypical Serine/threonine protein kinase BUD32</fullName>
    </alternativeName>
    <alternativeName>
        <fullName evidence="4">EKC/KEOPS complex subunit bud32</fullName>
    </alternativeName>
</protein>
<comment type="catalytic activity">
    <reaction evidence="11">
        <text>L-seryl-[protein] + ATP = O-phospho-L-seryl-[protein] + ADP + H(+)</text>
        <dbReference type="Rhea" id="RHEA:17989"/>
        <dbReference type="Rhea" id="RHEA-COMP:9863"/>
        <dbReference type="Rhea" id="RHEA-COMP:11604"/>
        <dbReference type="ChEBI" id="CHEBI:15378"/>
        <dbReference type="ChEBI" id="CHEBI:29999"/>
        <dbReference type="ChEBI" id="CHEBI:30616"/>
        <dbReference type="ChEBI" id="CHEBI:83421"/>
        <dbReference type="ChEBI" id="CHEBI:456216"/>
        <dbReference type="EC" id="2.7.11.1"/>
    </reaction>
</comment>
<evidence type="ECO:0000259" key="13">
    <source>
        <dbReference type="PROSITE" id="PS50011"/>
    </source>
</evidence>
<dbReference type="InterPro" id="IPR036770">
    <property type="entry name" value="Ankyrin_rpt-contain_sf"/>
</dbReference>
<evidence type="ECO:0000313" key="15">
    <source>
        <dbReference type="Proteomes" id="UP000028045"/>
    </source>
</evidence>
<gene>
    <name evidence="14" type="ORF">S7711_05803</name>
</gene>
<comment type="catalytic activity">
    <reaction evidence="10">
        <text>L-threonyl-[protein] + ATP = O-phospho-L-threonyl-[protein] + ADP + H(+)</text>
        <dbReference type="Rhea" id="RHEA:46608"/>
        <dbReference type="Rhea" id="RHEA-COMP:11060"/>
        <dbReference type="Rhea" id="RHEA-COMP:11605"/>
        <dbReference type="ChEBI" id="CHEBI:15378"/>
        <dbReference type="ChEBI" id="CHEBI:30013"/>
        <dbReference type="ChEBI" id="CHEBI:30616"/>
        <dbReference type="ChEBI" id="CHEBI:61977"/>
        <dbReference type="ChEBI" id="CHEBI:456216"/>
        <dbReference type="EC" id="2.7.11.1"/>
    </reaction>
</comment>
<evidence type="ECO:0000256" key="4">
    <source>
        <dbReference type="ARBA" id="ARBA00013948"/>
    </source>
</evidence>
<dbReference type="PROSITE" id="PS00109">
    <property type="entry name" value="PROTEIN_KINASE_TYR"/>
    <property type="match status" value="1"/>
</dbReference>
<feature type="repeat" description="ANK" evidence="12">
    <location>
        <begin position="428"/>
        <end position="460"/>
    </location>
</feature>
<evidence type="ECO:0000256" key="5">
    <source>
        <dbReference type="ARBA" id="ARBA00019973"/>
    </source>
</evidence>
<dbReference type="AlphaFoldDB" id="A0A084AM40"/>
<dbReference type="CDD" id="cd00180">
    <property type="entry name" value="PKc"/>
    <property type="match status" value="1"/>
</dbReference>
<feature type="repeat" description="ANK" evidence="12">
    <location>
        <begin position="566"/>
        <end position="598"/>
    </location>
</feature>
<evidence type="ECO:0000256" key="2">
    <source>
        <dbReference type="ARBA" id="ARBA00011534"/>
    </source>
</evidence>
<evidence type="ECO:0000256" key="8">
    <source>
        <dbReference type="ARBA" id="ARBA00030980"/>
    </source>
</evidence>
<dbReference type="PROSITE" id="PS50088">
    <property type="entry name" value="ANK_REPEAT"/>
    <property type="match status" value="8"/>
</dbReference>
<feature type="domain" description="Protein kinase" evidence="13">
    <location>
        <begin position="50"/>
        <end position="345"/>
    </location>
</feature>
<keyword evidence="6" id="KW-0677">Repeat</keyword>
<comment type="function">
    <text evidence="1">Component of the EKC/KEOPS complex that is required for the formation of a threonylcarbamoyl group on adenosine at position 37 (t(6)A37) in tRNAs that read codons beginning with adenine. The complex is probably involved in the transfer of the threonylcarbamoyl moiety of threonylcarbamoyl-AMP (TC-AMP) to the N6 group of A37. BUD32 has ATPase activity in the context of the EKC/KEOPS complex and likely plays a supporting role to the catalytic subunit KAE1. The EKC/KEOPS complex also promotes both telomere uncapping and telomere elongation. The complex is required for efficient recruitment of transcriptional coactivators.</text>
</comment>
<evidence type="ECO:0000256" key="12">
    <source>
        <dbReference type="PROSITE-ProRule" id="PRU00023"/>
    </source>
</evidence>
<dbReference type="PROSITE" id="PS50297">
    <property type="entry name" value="ANK_REP_REGION"/>
    <property type="match status" value="5"/>
</dbReference>
<dbReference type="SMART" id="SM00248">
    <property type="entry name" value="ANK"/>
    <property type="match status" value="13"/>
</dbReference>
<evidence type="ECO:0000256" key="10">
    <source>
        <dbReference type="ARBA" id="ARBA00047899"/>
    </source>
</evidence>
<feature type="repeat" description="ANK" evidence="12">
    <location>
        <begin position="737"/>
        <end position="769"/>
    </location>
</feature>
<feature type="repeat" description="ANK" evidence="12">
    <location>
        <begin position="461"/>
        <end position="493"/>
    </location>
</feature>
<dbReference type="HOGENOM" id="CLU_007623_0_0_1"/>
<name>A0A084AM40_STACB</name>
<keyword evidence="15" id="KW-1185">Reference proteome</keyword>
<evidence type="ECO:0000313" key="14">
    <source>
        <dbReference type="EMBL" id="KEY66369.1"/>
    </source>
</evidence>
<dbReference type="Proteomes" id="UP000028045">
    <property type="component" value="Unassembled WGS sequence"/>
</dbReference>
<keyword evidence="7 12" id="KW-0040">ANK repeat</keyword>
<evidence type="ECO:0000256" key="7">
    <source>
        <dbReference type="ARBA" id="ARBA00023043"/>
    </source>
</evidence>
<dbReference type="Gene3D" id="1.25.40.20">
    <property type="entry name" value="Ankyrin repeat-containing domain"/>
    <property type="match status" value="3"/>
</dbReference>
<organism evidence="14 15">
    <name type="scientific">Stachybotrys chartarum (strain CBS 109288 / IBT 7711)</name>
    <name type="common">Toxic black mold</name>
    <name type="synonym">Stilbospora chartarum</name>
    <dbReference type="NCBI Taxonomy" id="1280523"/>
    <lineage>
        <taxon>Eukaryota</taxon>
        <taxon>Fungi</taxon>
        <taxon>Dikarya</taxon>
        <taxon>Ascomycota</taxon>
        <taxon>Pezizomycotina</taxon>
        <taxon>Sordariomycetes</taxon>
        <taxon>Hypocreomycetidae</taxon>
        <taxon>Hypocreales</taxon>
        <taxon>Stachybotryaceae</taxon>
        <taxon>Stachybotrys</taxon>
    </lineage>
</organism>
<dbReference type="InterPro" id="IPR011009">
    <property type="entry name" value="Kinase-like_dom_sf"/>
</dbReference>
<accession>A0A084AM40</accession>
<dbReference type="InterPro" id="IPR008266">
    <property type="entry name" value="Tyr_kinase_AS"/>
</dbReference>
<comment type="subunit">
    <text evidence="2">Component of the EKC/KEOPS complex composed of at least BUD32, CGI121, GON7, KAE1 and PCC1; the whole complex dimerizes.</text>
</comment>
<reference evidence="14 15" key="1">
    <citation type="journal article" date="2014" name="BMC Genomics">
        <title>Comparative genome sequencing reveals chemotype-specific gene clusters in the toxigenic black mold Stachybotrys.</title>
        <authorList>
            <person name="Semeiks J."/>
            <person name="Borek D."/>
            <person name="Otwinowski Z."/>
            <person name="Grishin N.V."/>
        </authorList>
    </citation>
    <scope>NUCLEOTIDE SEQUENCE [LARGE SCALE GENOMIC DNA]</scope>
    <source>
        <strain evidence="15">CBS 109288 / IBT 7711</strain>
    </source>
</reference>
<evidence type="ECO:0000256" key="1">
    <source>
        <dbReference type="ARBA" id="ARBA00003747"/>
    </source>
</evidence>
<dbReference type="SUPFAM" id="SSF48403">
    <property type="entry name" value="Ankyrin repeat"/>
    <property type="match status" value="2"/>
</dbReference>
<dbReference type="SMART" id="SM00220">
    <property type="entry name" value="S_TKc"/>
    <property type="match status" value="1"/>
</dbReference>
<dbReference type="GO" id="GO:0004674">
    <property type="term" value="F:protein serine/threonine kinase activity"/>
    <property type="evidence" value="ECO:0007669"/>
    <property type="project" value="UniProtKB-EC"/>
</dbReference>
<dbReference type="EMBL" id="KL648659">
    <property type="protein sequence ID" value="KEY66369.1"/>
    <property type="molecule type" value="Genomic_DNA"/>
</dbReference>
<evidence type="ECO:0000256" key="11">
    <source>
        <dbReference type="ARBA" id="ARBA00048679"/>
    </source>
</evidence>
<feature type="repeat" description="ANK" evidence="12">
    <location>
        <begin position="770"/>
        <end position="802"/>
    </location>
</feature>
<evidence type="ECO:0000256" key="3">
    <source>
        <dbReference type="ARBA" id="ARBA00012513"/>
    </source>
</evidence>
<dbReference type="OrthoDB" id="341259at2759"/>
<dbReference type="PROSITE" id="PS50011">
    <property type="entry name" value="PROTEIN_KINASE_DOM"/>
    <property type="match status" value="1"/>
</dbReference>
<proteinExistence type="predicted"/>
<evidence type="ECO:0000256" key="6">
    <source>
        <dbReference type="ARBA" id="ARBA00022737"/>
    </source>
</evidence>
<dbReference type="Pfam" id="PF12796">
    <property type="entry name" value="Ank_2"/>
    <property type="match status" value="6"/>
</dbReference>
<feature type="repeat" description="ANK" evidence="12">
    <location>
        <begin position="803"/>
        <end position="835"/>
    </location>
</feature>
<dbReference type="Gene3D" id="1.10.510.10">
    <property type="entry name" value="Transferase(Phosphotransferase) domain 1"/>
    <property type="match status" value="1"/>
</dbReference>
<dbReference type="Pfam" id="PF00069">
    <property type="entry name" value="Pkinase"/>
    <property type="match status" value="1"/>
</dbReference>
<sequence length="874" mass="97092">MTERFEARLAAVFQGVEQRGSPLSDVEVNSIRDILIKMEKKTWAARPRTYAVLRMIDKLDLMDSFANQNVSDYNFPYKMGNIPLCVKGPTLRRDFSRKQILVLTDIKGAEKGQHSYLVSQATLMAYRSYTDPLVFGILLEPIADCDLKAYLSRAEFPTVDLMYLRDFFGCIASAITYLHRNSCRHKDITANNVLVKHNKPYVTDFGLALDWSELSKSKTEGQVGAVSRHYVAPEVWDQKGKRGSASDMWALGCVFLDIATVLKGRTLQEKKSFFEKNGTGGANPRENFEGYELWVEGLGQNNPRQDELPLIWIKKLVLQDPGQRSDAEELLSDIRTCTDEEDGYIYHCEPDSLKVSYDLENIDLGLCNAVKRGSQQDSWTWLKRWTTRTNYLDEMKKSQALHLAALGGFTGIASDLLKHGFDVNATFNQASPLHLAIERIHIDISKLLLEQGANPNARDLYHRTPLHLACSLGLEAVVQLLIDGGADANATDALVSTPLHYAVRSGQLAPVVALLKQPDIERSFGVRETQASLTTPFFAAVMAGSIGIVQAFISFGIDVNTEESVTRYAPLHAAASAEKVDVAELLIEKGARVNEPMSNEWGAPPVFLAVQRGNQSMVRLLVRSGADPGATDRSGFSVIHAMVNFDHLEFLPIFLECGFDINLQTRAGQTPIAFALQLRKFDLAQKLLDAGASLHAGYAAKERSLLHDAAITENTEVIRFLLRVKEGGIPVDVPDIHHMTPLMRAAQRGGVKAAALLLENNANIEFKGREEVTALHLSVIHREKAMVELLLNNRAEINVQTRNGLTPLHMAALDGNAEIARLLLERRADMKIRNGQGRTALRCAKELGLQEMVEILGGGQRRSALSFLTPWRER</sequence>
<dbReference type="PANTHER" id="PTHR24198">
    <property type="entry name" value="ANKYRIN REPEAT AND PROTEIN KINASE DOMAIN-CONTAINING PROTEIN"/>
    <property type="match status" value="1"/>
</dbReference>
<dbReference type="SUPFAM" id="SSF56112">
    <property type="entry name" value="Protein kinase-like (PK-like)"/>
    <property type="match status" value="1"/>
</dbReference>
<evidence type="ECO:0000256" key="9">
    <source>
        <dbReference type="ARBA" id="ARBA00033194"/>
    </source>
</evidence>
<feature type="repeat" description="ANK" evidence="12">
    <location>
        <begin position="396"/>
        <end position="428"/>
    </location>
</feature>
<dbReference type="InterPro" id="IPR000719">
    <property type="entry name" value="Prot_kinase_dom"/>
</dbReference>
<dbReference type="GO" id="GO:0005524">
    <property type="term" value="F:ATP binding"/>
    <property type="evidence" value="ECO:0007669"/>
    <property type="project" value="InterPro"/>
</dbReference>